<feature type="domain" description="DUF4334" evidence="1">
    <location>
        <begin position="167"/>
        <end position="210"/>
    </location>
</feature>
<evidence type="ECO:0000313" key="3">
    <source>
        <dbReference type="Proteomes" id="UP000292423"/>
    </source>
</evidence>
<protein>
    <submittedName>
        <fullName evidence="2">Uncharacterized protein DUF4334</fullName>
    </submittedName>
</protein>
<evidence type="ECO:0000313" key="2">
    <source>
        <dbReference type="EMBL" id="RZU47988.1"/>
    </source>
</evidence>
<organism evidence="2 3">
    <name type="scientific">Fluviicoccus keumensis</name>
    <dbReference type="NCBI Taxonomy" id="1435465"/>
    <lineage>
        <taxon>Bacteria</taxon>
        <taxon>Pseudomonadati</taxon>
        <taxon>Pseudomonadota</taxon>
        <taxon>Gammaproteobacteria</taxon>
        <taxon>Moraxellales</taxon>
        <taxon>Moraxellaceae</taxon>
        <taxon>Fluviicoccus</taxon>
    </lineage>
</organism>
<dbReference type="InterPro" id="IPR025568">
    <property type="entry name" value="DUF4334"/>
</dbReference>
<sequence>MSVAPNRTVLYFPAVAYDLIQLAMFPLNYAIGGLCYLQPGQSEWNGDGFAAQDVSGSGKSLELLKQELLGGADIAFNEQDLVRLYDALPAVSARDHLIGRTWKGRIVRTGGSVLDLAEWAIVRPLSKLGLAWGKRYRSADQGDPLLFNWKGRVYSPVPLWGNVGMTDIRWRGETTATMNYDHQPWKDYFKLLSDENGRVVLLGVWTHKHIAGGWFTLTLDAETPTRA</sequence>
<accession>A0A4Q7ZBL2</accession>
<dbReference type="Proteomes" id="UP000292423">
    <property type="component" value="Unassembled WGS sequence"/>
</dbReference>
<dbReference type="Pfam" id="PF14232">
    <property type="entry name" value="DUF4334"/>
    <property type="match status" value="1"/>
</dbReference>
<reference evidence="2 3" key="1">
    <citation type="submission" date="2019-02" db="EMBL/GenBank/DDBJ databases">
        <title>Genomic Encyclopedia of Type Strains, Phase IV (KMG-IV): sequencing the most valuable type-strain genomes for metagenomic binning, comparative biology and taxonomic classification.</title>
        <authorList>
            <person name="Goeker M."/>
        </authorList>
    </citation>
    <scope>NUCLEOTIDE SEQUENCE [LARGE SCALE GENOMIC DNA]</scope>
    <source>
        <strain evidence="2 3">DSM 105135</strain>
    </source>
</reference>
<dbReference type="Gene3D" id="2.40.128.580">
    <property type="entry name" value="GXWXG domain"/>
    <property type="match status" value="1"/>
</dbReference>
<keyword evidence="3" id="KW-1185">Reference proteome</keyword>
<name>A0A4Q7ZBL2_9GAMM</name>
<gene>
    <name evidence="2" type="ORF">EV700_0957</name>
</gene>
<comment type="caution">
    <text evidence="2">The sequence shown here is derived from an EMBL/GenBank/DDBJ whole genome shotgun (WGS) entry which is preliminary data.</text>
</comment>
<dbReference type="AlphaFoldDB" id="A0A4Q7ZBL2"/>
<dbReference type="RefSeq" id="WP_165391335.1">
    <property type="nucleotide sequence ID" value="NZ_SHKX01000010.1"/>
</dbReference>
<evidence type="ECO:0000259" key="1">
    <source>
        <dbReference type="Pfam" id="PF14232"/>
    </source>
</evidence>
<proteinExistence type="predicted"/>
<dbReference type="EMBL" id="SHKX01000010">
    <property type="protein sequence ID" value="RZU47988.1"/>
    <property type="molecule type" value="Genomic_DNA"/>
</dbReference>